<keyword evidence="3" id="KW-1133">Transmembrane helix</keyword>
<evidence type="ECO:0000256" key="2">
    <source>
        <dbReference type="SAM" id="MobiDB-lite"/>
    </source>
</evidence>
<feature type="domain" description="DUF4352" evidence="4">
    <location>
        <begin position="101"/>
        <end position="177"/>
    </location>
</feature>
<dbReference type="AlphaFoldDB" id="A0A841EBA3"/>
<reference evidence="5 6" key="1">
    <citation type="submission" date="2020-08" db="EMBL/GenBank/DDBJ databases">
        <title>Sequencing the genomes of 1000 actinobacteria strains.</title>
        <authorList>
            <person name="Klenk H.-P."/>
        </authorList>
    </citation>
    <scope>NUCLEOTIDE SEQUENCE [LARGE SCALE GENOMIC DNA]</scope>
    <source>
        <strain evidence="5 6">DSM 44593</strain>
    </source>
</reference>
<dbReference type="RefSeq" id="WP_184636724.1">
    <property type="nucleotide sequence ID" value="NZ_BAABKT010000039.1"/>
</dbReference>
<proteinExistence type="predicted"/>
<sequence length="201" mass="20601">MYSQYPPQPQPYPAPQPEKKPNYWLVGCFGCGGALALVLGIVIIFAVIVNTGGDDEAGGGSGGDSGDSAPEQGEGQGGDTAPADEEPADSGAPVEITAESAEYQTTVLSDGDDYVAVNVTLTNNTGESLDVNPLYFSMEDADGQTVEADLFETTTQDDAFEALDLADGESESGVVLFPGSSEPVSVTHSGVMGEAHTAEVS</sequence>
<keyword evidence="3" id="KW-0812">Transmembrane</keyword>
<protein>
    <recommendedName>
        <fullName evidence="4">DUF4352 domain-containing protein</fullName>
    </recommendedName>
</protein>
<accession>A0A841EBA3</accession>
<keyword evidence="1" id="KW-0732">Signal</keyword>
<organism evidence="5 6">
    <name type="scientific">Streptomonospora salina</name>
    <dbReference type="NCBI Taxonomy" id="104205"/>
    <lineage>
        <taxon>Bacteria</taxon>
        <taxon>Bacillati</taxon>
        <taxon>Actinomycetota</taxon>
        <taxon>Actinomycetes</taxon>
        <taxon>Streptosporangiales</taxon>
        <taxon>Nocardiopsidaceae</taxon>
        <taxon>Streptomonospora</taxon>
    </lineage>
</organism>
<feature type="transmembrane region" description="Helical" evidence="3">
    <location>
        <begin position="23"/>
        <end position="49"/>
    </location>
</feature>
<evidence type="ECO:0000313" key="6">
    <source>
        <dbReference type="Proteomes" id="UP000578077"/>
    </source>
</evidence>
<dbReference type="EMBL" id="JACHLY010000001">
    <property type="protein sequence ID" value="MBB5999714.1"/>
    <property type="molecule type" value="Genomic_DNA"/>
</dbReference>
<dbReference type="Gene3D" id="2.60.40.1240">
    <property type="match status" value="1"/>
</dbReference>
<keyword evidence="3" id="KW-0472">Membrane</keyword>
<feature type="region of interest" description="Disordered" evidence="2">
    <location>
        <begin position="178"/>
        <end position="201"/>
    </location>
</feature>
<evidence type="ECO:0000313" key="5">
    <source>
        <dbReference type="EMBL" id="MBB5999714.1"/>
    </source>
</evidence>
<feature type="region of interest" description="Disordered" evidence="2">
    <location>
        <begin position="56"/>
        <end position="91"/>
    </location>
</feature>
<gene>
    <name evidence="5" type="ORF">HNR25_003465</name>
</gene>
<dbReference type="Proteomes" id="UP000578077">
    <property type="component" value="Unassembled WGS sequence"/>
</dbReference>
<evidence type="ECO:0000256" key="3">
    <source>
        <dbReference type="SAM" id="Phobius"/>
    </source>
</evidence>
<dbReference type="Pfam" id="PF11611">
    <property type="entry name" value="DUF4352"/>
    <property type="match status" value="1"/>
</dbReference>
<dbReference type="InterPro" id="IPR029050">
    <property type="entry name" value="Immunoprotect_excell_Ig-like"/>
</dbReference>
<keyword evidence="6" id="KW-1185">Reference proteome</keyword>
<comment type="caution">
    <text evidence="5">The sequence shown here is derived from an EMBL/GenBank/DDBJ whole genome shotgun (WGS) entry which is preliminary data.</text>
</comment>
<evidence type="ECO:0000256" key="1">
    <source>
        <dbReference type="ARBA" id="ARBA00022729"/>
    </source>
</evidence>
<name>A0A841EBA3_9ACTN</name>
<dbReference type="InterPro" id="IPR029051">
    <property type="entry name" value="DUF4352"/>
</dbReference>
<evidence type="ECO:0000259" key="4">
    <source>
        <dbReference type="Pfam" id="PF11611"/>
    </source>
</evidence>